<feature type="region of interest" description="Disordered" evidence="1">
    <location>
        <begin position="64"/>
        <end position="88"/>
    </location>
</feature>
<accession>A0ABV3L8V9</accession>
<dbReference type="EMBL" id="JBFBVU010000020">
    <property type="protein sequence ID" value="MEV8468014.1"/>
    <property type="molecule type" value="Genomic_DNA"/>
</dbReference>
<gene>
    <name evidence="3" type="ORF">AB0T83_14655</name>
</gene>
<dbReference type="Proteomes" id="UP001553161">
    <property type="component" value="Unassembled WGS sequence"/>
</dbReference>
<dbReference type="InterPro" id="IPR003346">
    <property type="entry name" value="Transposase_20"/>
</dbReference>
<evidence type="ECO:0000259" key="2">
    <source>
        <dbReference type="Pfam" id="PF02371"/>
    </source>
</evidence>
<feature type="domain" description="Transposase IS116/IS110/IS902 C-terminal" evidence="2">
    <location>
        <begin position="35"/>
        <end position="111"/>
    </location>
</feature>
<protein>
    <submittedName>
        <fullName evidence="3">Transposase</fullName>
    </submittedName>
</protein>
<dbReference type="InterPro" id="IPR047650">
    <property type="entry name" value="Transpos_IS110"/>
</dbReference>
<keyword evidence="4" id="KW-1185">Reference proteome</keyword>
<dbReference type="PANTHER" id="PTHR33055">
    <property type="entry name" value="TRANSPOSASE FOR INSERTION SEQUENCE ELEMENT IS1111A"/>
    <property type="match status" value="1"/>
</dbReference>
<dbReference type="Pfam" id="PF02371">
    <property type="entry name" value="Transposase_20"/>
    <property type="match status" value="1"/>
</dbReference>
<dbReference type="PANTHER" id="PTHR33055:SF3">
    <property type="entry name" value="PUTATIVE TRANSPOSASE FOR IS117-RELATED"/>
    <property type="match status" value="1"/>
</dbReference>
<evidence type="ECO:0000256" key="1">
    <source>
        <dbReference type="SAM" id="MobiDB-lite"/>
    </source>
</evidence>
<feature type="non-terminal residue" evidence="3">
    <location>
        <position position="162"/>
    </location>
</feature>
<sequence>MSRLFAWPSPLVPLGSDSPVHASCTHAIGYHCAWLRSCIGVAACATNQTYRSAVDDPARFTSSKRVGPWVGPTPSRNQSGERDVSGGITKAGDVNLRRALCQAATVMMNRGRSTWLRTWGAQLAKRRGRKRAMVALARRIAVILHRIWVDGTVFQPDAAPTT</sequence>
<reference evidence="3 4" key="1">
    <citation type="submission" date="2024-07" db="EMBL/GenBank/DDBJ databases">
        <authorList>
            <person name="Kang M."/>
        </authorList>
    </citation>
    <scope>NUCLEOTIDE SEQUENCE [LARGE SCALE GENOMIC DNA]</scope>
    <source>
        <strain evidence="3 4">DFM31</strain>
    </source>
</reference>
<evidence type="ECO:0000313" key="4">
    <source>
        <dbReference type="Proteomes" id="UP001553161"/>
    </source>
</evidence>
<evidence type="ECO:0000313" key="3">
    <source>
        <dbReference type="EMBL" id="MEV8468014.1"/>
    </source>
</evidence>
<organism evidence="3 4">
    <name type="scientific">Meridianimarinicoccus marinus</name>
    <dbReference type="NCBI Taxonomy" id="3231483"/>
    <lineage>
        <taxon>Bacteria</taxon>
        <taxon>Pseudomonadati</taxon>
        <taxon>Pseudomonadota</taxon>
        <taxon>Alphaproteobacteria</taxon>
        <taxon>Rhodobacterales</taxon>
        <taxon>Paracoccaceae</taxon>
        <taxon>Meridianimarinicoccus</taxon>
    </lineage>
</organism>
<comment type="caution">
    <text evidence="3">The sequence shown here is derived from an EMBL/GenBank/DDBJ whole genome shotgun (WGS) entry which is preliminary data.</text>
</comment>
<proteinExistence type="predicted"/>
<name>A0ABV3L8V9_9RHOB</name>